<proteinExistence type="predicted"/>
<dbReference type="Gene3D" id="3.40.50.300">
    <property type="entry name" value="P-loop containing nucleotide triphosphate hydrolases"/>
    <property type="match status" value="1"/>
</dbReference>
<name>A0ABN4ZZ58_9FIRM</name>
<protein>
    <recommendedName>
        <fullName evidence="3">Deoxynucleoside kinase domain-containing protein</fullName>
    </recommendedName>
</protein>
<accession>A0ABN4ZZ58</accession>
<reference evidence="2" key="1">
    <citation type="submission" date="2017-05" db="EMBL/GenBank/DDBJ databases">
        <title>Improved OligoMM genomes.</title>
        <authorList>
            <person name="Garzetti D."/>
        </authorList>
    </citation>
    <scope>NUCLEOTIDE SEQUENCE [LARGE SCALE GENOMIC DNA]</scope>
    <source>
        <strain evidence="2">KB18</strain>
    </source>
</reference>
<dbReference type="EMBL" id="CP021422">
    <property type="protein sequence ID" value="ASB39411.1"/>
    <property type="molecule type" value="Genomic_DNA"/>
</dbReference>
<dbReference type="InterPro" id="IPR027417">
    <property type="entry name" value="P-loop_NTPase"/>
</dbReference>
<sequence length="214" mass="25074">MSSLKFNNVFFINGTAYAGKSTMVKLLAERHNGIACEENYHDSMLPGLDSREFPCLTYTRDLQDWHDFIRRTPDEYEAWVRGVSKECEVLELQILEKLAATDKPVFVDTNISLGTLREISDYDHVLIMLANPKVSVKRFFERPDKEKQFLYKLMMEEPEPERALENFRQCLERINSSAVYEEFFHSGFRVILRDDSRSIEKTFALVERELGLQK</sequence>
<keyword evidence="2" id="KW-1185">Reference proteome</keyword>
<organism evidence="1 2">
    <name type="scientific">Acutalibacter muris</name>
    <dbReference type="NCBI Taxonomy" id="1796620"/>
    <lineage>
        <taxon>Bacteria</taxon>
        <taxon>Bacillati</taxon>
        <taxon>Bacillota</taxon>
        <taxon>Clostridia</taxon>
        <taxon>Eubacteriales</taxon>
        <taxon>Acutalibacteraceae</taxon>
        <taxon>Acutalibacter</taxon>
    </lineage>
</organism>
<evidence type="ECO:0000313" key="1">
    <source>
        <dbReference type="EMBL" id="ASB39411.1"/>
    </source>
</evidence>
<evidence type="ECO:0000313" key="2">
    <source>
        <dbReference type="Proteomes" id="UP000196710"/>
    </source>
</evidence>
<evidence type="ECO:0008006" key="3">
    <source>
        <dbReference type="Google" id="ProtNLM"/>
    </source>
</evidence>
<dbReference type="Proteomes" id="UP000196710">
    <property type="component" value="Chromosome"/>
</dbReference>
<gene>
    <name evidence="1" type="ORF">ADH66_01325</name>
</gene>
<dbReference type="SUPFAM" id="SSF52540">
    <property type="entry name" value="P-loop containing nucleoside triphosphate hydrolases"/>
    <property type="match status" value="1"/>
</dbReference>